<dbReference type="GO" id="GO:0005524">
    <property type="term" value="F:ATP binding"/>
    <property type="evidence" value="ECO:0007669"/>
    <property type="project" value="UniProtKB-KW"/>
</dbReference>
<dbReference type="Pfam" id="PF25601">
    <property type="entry name" value="AAA_lid_14"/>
    <property type="match status" value="1"/>
</dbReference>
<dbReference type="InterPro" id="IPR002197">
    <property type="entry name" value="HTH_Fis"/>
</dbReference>
<keyword evidence="2" id="KW-0067">ATP-binding</keyword>
<dbReference type="InterPro" id="IPR025944">
    <property type="entry name" value="Sigma_54_int_dom_CS"/>
</dbReference>
<dbReference type="Pfam" id="PF02954">
    <property type="entry name" value="HTH_8"/>
    <property type="match status" value="1"/>
</dbReference>
<reference evidence="7" key="2">
    <citation type="submission" date="2013-07" db="EMBL/GenBank/DDBJ databases">
        <authorList>
            <person name="Morais-Silva F.O."/>
            <person name="Rezende A.M."/>
            <person name="Pimentel C."/>
            <person name="Resende D.M."/>
            <person name="Santos C.I."/>
            <person name="Clemente C."/>
            <person name="de Oliveira L.M."/>
            <person name="da Silva S.M."/>
            <person name="Costa D.A."/>
            <person name="Varela-Raposo A."/>
            <person name="Horacio E.C.A."/>
            <person name="Matos M."/>
            <person name="Flores O."/>
            <person name="Ruiz J.C."/>
            <person name="Rodrigues-Pousada C."/>
        </authorList>
    </citation>
    <scope>NUCLEOTIDE SEQUENCE [LARGE SCALE GENOMIC DNA]</scope>
    <source>
        <strain evidence="7">ATCC 19364 / DSM 1382 / NCIMB 9332 / VKM B-1759</strain>
    </source>
</reference>
<dbReference type="KEGG" id="dgg:DGI_0549"/>
<dbReference type="RefSeq" id="WP_021759108.1">
    <property type="nucleotide sequence ID" value="NC_022444.1"/>
</dbReference>
<dbReference type="STRING" id="1121448.DGI_0549"/>
<evidence type="ECO:0000256" key="4">
    <source>
        <dbReference type="ARBA" id="ARBA00023163"/>
    </source>
</evidence>
<dbReference type="InterPro" id="IPR025662">
    <property type="entry name" value="Sigma_54_int_dom_ATP-bd_1"/>
</dbReference>
<dbReference type="Gene3D" id="1.10.8.60">
    <property type="match status" value="1"/>
</dbReference>
<dbReference type="InterPro" id="IPR002078">
    <property type="entry name" value="Sigma_54_int"/>
</dbReference>
<dbReference type="FunFam" id="3.40.50.300:FF:000006">
    <property type="entry name" value="DNA-binding transcriptional regulator NtrC"/>
    <property type="match status" value="1"/>
</dbReference>
<dbReference type="EMBL" id="CP006585">
    <property type="protein sequence ID" value="AGW12457.1"/>
    <property type="molecule type" value="Genomic_DNA"/>
</dbReference>
<evidence type="ECO:0000313" key="7">
    <source>
        <dbReference type="Proteomes" id="UP000016587"/>
    </source>
</evidence>
<dbReference type="GO" id="GO:0006355">
    <property type="term" value="P:regulation of DNA-templated transcription"/>
    <property type="evidence" value="ECO:0007669"/>
    <property type="project" value="InterPro"/>
</dbReference>
<dbReference type="PANTHER" id="PTHR32071">
    <property type="entry name" value="TRANSCRIPTIONAL REGULATORY PROTEIN"/>
    <property type="match status" value="1"/>
</dbReference>
<name>T2G965_MEGG1</name>
<keyword evidence="1" id="KW-0547">Nucleotide-binding</keyword>
<evidence type="ECO:0000256" key="2">
    <source>
        <dbReference type="ARBA" id="ARBA00022840"/>
    </source>
</evidence>
<dbReference type="eggNOG" id="COG3829">
    <property type="taxonomic scope" value="Bacteria"/>
</dbReference>
<dbReference type="PROSITE" id="PS00675">
    <property type="entry name" value="SIGMA54_INTERACT_1"/>
    <property type="match status" value="1"/>
</dbReference>
<dbReference type="SUPFAM" id="SSF52540">
    <property type="entry name" value="P-loop containing nucleoside triphosphate hydrolases"/>
    <property type="match status" value="1"/>
</dbReference>
<dbReference type="AlphaFoldDB" id="T2G965"/>
<dbReference type="Proteomes" id="UP000016587">
    <property type="component" value="Chromosome"/>
</dbReference>
<dbReference type="Pfam" id="PF00158">
    <property type="entry name" value="Sigma54_activat"/>
    <property type="match status" value="1"/>
</dbReference>
<dbReference type="InterPro" id="IPR003593">
    <property type="entry name" value="AAA+_ATPase"/>
</dbReference>
<dbReference type="PROSITE" id="PS50045">
    <property type="entry name" value="SIGMA54_INTERACT_4"/>
    <property type="match status" value="1"/>
</dbReference>
<dbReference type="CDD" id="cd00009">
    <property type="entry name" value="AAA"/>
    <property type="match status" value="1"/>
</dbReference>
<dbReference type="Gene3D" id="3.40.50.300">
    <property type="entry name" value="P-loop containing nucleotide triphosphate hydrolases"/>
    <property type="match status" value="1"/>
</dbReference>
<dbReference type="SMART" id="SM00382">
    <property type="entry name" value="AAA"/>
    <property type="match status" value="1"/>
</dbReference>
<dbReference type="Gene3D" id="1.10.10.60">
    <property type="entry name" value="Homeodomain-like"/>
    <property type="match status" value="1"/>
</dbReference>
<keyword evidence="4" id="KW-0804">Transcription</keyword>
<dbReference type="PANTHER" id="PTHR32071:SF57">
    <property type="entry name" value="C4-DICARBOXYLATE TRANSPORT TRANSCRIPTIONAL REGULATORY PROTEIN DCTD"/>
    <property type="match status" value="1"/>
</dbReference>
<organism evidence="6 7">
    <name type="scientific">Megalodesulfovibrio gigas (strain ATCC 19364 / DSM 1382 / NCIMB 9332 / VKM B-1759)</name>
    <name type="common">Desulfovibrio gigas</name>
    <dbReference type="NCBI Taxonomy" id="1121448"/>
    <lineage>
        <taxon>Bacteria</taxon>
        <taxon>Pseudomonadati</taxon>
        <taxon>Thermodesulfobacteriota</taxon>
        <taxon>Desulfovibrionia</taxon>
        <taxon>Desulfovibrionales</taxon>
        <taxon>Desulfovibrionaceae</taxon>
        <taxon>Megalodesulfovibrio</taxon>
    </lineage>
</organism>
<evidence type="ECO:0000256" key="3">
    <source>
        <dbReference type="ARBA" id="ARBA00023015"/>
    </source>
</evidence>
<dbReference type="HOGENOM" id="CLU_000445_0_7_7"/>
<dbReference type="OrthoDB" id="9763792at2"/>
<evidence type="ECO:0000313" key="6">
    <source>
        <dbReference type="EMBL" id="AGW12457.1"/>
    </source>
</evidence>
<proteinExistence type="predicted"/>
<protein>
    <submittedName>
        <fullName evidence="6">Putative sigma54 specific transcriptional regulator, Fis family</fullName>
    </submittedName>
</protein>
<dbReference type="InterPro" id="IPR009057">
    <property type="entry name" value="Homeodomain-like_sf"/>
</dbReference>
<dbReference type="InterPro" id="IPR058031">
    <property type="entry name" value="AAA_lid_NorR"/>
</dbReference>
<accession>T2G965</accession>
<reference evidence="6 7" key="1">
    <citation type="journal article" date="2013" name="J. Bacteriol.">
        <title>Roles of HynAB and Ech, the only two hydrogenases found in the model sulfate reducer Desulfovibrio gigas.</title>
        <authorList>
            <person name="Morais-Silva F.O."/>
            <person name="Santos C.I."/>
            <person name="Rodrigues R."/>
            <person name="Pereira I.A."/>
            <person name="Rodrigues-Pousada C."/>
        </authorList>
    </citation>
    <scope>NUCLEOTIDE SEQUENCE [LARGE SCALE GENOMIC DNA]</scope>
    <source>
        <strain evidence="7">ATCC 19364 / DSM 1382 / NCIMB 9332 / VKM B-1759</strain>
    </source>
</reference>
<sequence length="342" mass="38349">METRTTQTGISFPVPPHPLLADVPETLIEGMDLIICSPAMQATHRVACQVAASDAPVLIQGESGTGKELFARLIHGHSGRHTKPYVAVNCGVLKGELFADKFFGHEAGAFTGALRLQKGSFELAEDGSLFLDEVGEIPPQNQVDFLRVLEERRYKRLGGEKLLPFKARIIAATNRDLTAMVRQGDFRADLFYRLNVIPIVLPPLRMRREEIPPLATFFLERFCHRYHKRDLDFTPETMERLTTYHWPGNVRELKNLVERLVLLAPGGKILPDDLPLDMEPGLQTGEAHTPPACLSLDAAVREAELRAIRRALHATKGRKAEAARLLQISDRALRYKMREHGM</sequence>
<dbReference type="PATRIC" id="fig|1121448.10.peg.544"/>
<dbReference type="SUPFAM" id="SSF46689">
    <property type="entry name" value="Homeodomain-like"/>
    <property type="match status" value="1"/>
</dbReference>
<dbReference type="PROSITE" id="PS00688">
    <property type="entry name" value="SIGMA54_INTERACT_3"/>
    <property type="match status" value="1"/>
</dbReference>
<keyword evidence="7" id="KW-1185">Reference proteome</keyword>
<evidence type="ECO:0000256" key="1">
    <source>
        <dbReference type="ARBA" id="ARBA00022741"/>
    </source>
</evidence>
<feature type="domain" description="Sigma-54 factor interaction" evidence="5">
    <location>
        <begin position="33"/>
        <end position="262"/>
    </location>
</feature>
<dbReference type="PRINTS" id="PR01590">
    <property type="entry name" value="HTHFIS"/>
</dbReference>
<dbReference type="InterPro" id="IPR027417">
    <property type="entry name" value="P-loop_NTPase"/>
</dbReference>
<evidence type="ECO:0000259" key="5">
    <source>
        <dbReference type="PROSITE" id="PS50045"/>
    </source>
</evidence>
<dbReference type="GO" id="GO:0043565">
    <property type="term" value="F:sequence-specific DNA binding"/>
    <property type="evidence" value="ECO:0007669"/>
    <property type="project" value="InterPro"/>
</dbReference>
<gene>
    <name evidence="6" type="ORF">DGI_0549</name>
</gene>
<keyword evidence="3" id="KW-0805">Transcription regulation</keyword>